<comment type="caution">
    <text evidence="3">The sequence shown here is derived from an EMBL/GenBank/DDBJ whole genome shotgun (WGS) entry which is preliminary data.</text>
</comment>
<dbReference type="InterPro" id="IPR034568">
    <property type="entry name" value="MED30"/>
</dbReference>
<reference evidence="4" key="1">
    <citation type="journal article" date="2019" name="Nat. Commun.">
        <title>The genome of broomcorn millet.</title>
        <authorList>
            <person name="Zou C."/>
            <person name="Miki D."/>
            <person name="Li D."/>
            <person name="Tang Q."/>
            <person name="Xiao L."/>
            <person name="Rajput S."/>
            <person name="Deng P."/>
            <person name="Jia W."/>
            <person name="Huang R."/>
            <person name="Zhang M."/>
            <person name="Sun Y."/>
            <person name="Hu J."/>
            <person name="Fu X."/>
            <person name="Schnable P.S."/>
            <person name="Li F."/>
            <person name="Zhang H."/>
            <person name="Feng B."/>
            <person name="Zhu X."/>
            <person name="Liu R."/>
            <person name="Schnable J.C."/>
            <person name="Zhu J.-K."/>
            <person name="Zhang H."/>
        </authorList>
    </citation>
    <scope>NUCLEOTIDE SEQUENCE [LARGE SCALE GENOMIC DNA]</scope>
</reference>
<protein>
    <recommendedName>
        <fullName evidence="5">Mediator of RNA polymerase II transcription subunit 30</fullName>
    </recommendedName>
</protein>
<proteinExistence type="predicted"/>
<name>A0A3L6SA56_PANMI</name>
<dbReference type="AlphaFoldDB" id="A0A3L6SA56"/>
<sequence length="229" mass="24467">MASEAARRQQELAAEGQWHLEEIVAAAFQILVSMNDELCNADLCLRRGRRCIPAPALLPPHSADSDVADAGGAPGAGGSLDEARHRYKSAVAALRTSIATVSSCAQLAAWLHRALLPRSKASNGSLVPARRGDSGSGSSERPAQHGEQASSVFSDPAASFAQNGRSFALIRDIGSTESEADNAEIERLEVRASALRKEIESKNKHVKLLMDQLRELISDISMWQSPCSV</sequence>
<evidence type="ECO:0008006" key="5">
    <source>
        <dbReference type="Google" id="ProtNLM"/>
    </source>
</evidence>
<evidence type="ECO:0000313" key="4">
    <source>
        <dbReference type="Proteomes" id="UP000275267"/>
    </source>
</evidence>
<dbReference type="PANTHER" id="PTHR36406">
    <property type="entry name" value="MEDIATOR OF RNA POLYMERASE II TRANSCRIPTION SUBUNIT 30"/>
    <property type="match status" value="1"/>
</dbReference>
<dbReference type="GO" id="GO:0016592">
    <property type="term" value="C:mediator complex"/>
    <property type="evidence" value="ECO:0007669"/>
    <property type="project" value="InterPro"/>
</dbReference>
<evidence type="ECO:0000313" key="3">
    <source>
        <dbReference type="EMBL" id="RLN16992.1"/>
    </source>
</evidence>
<feature type="coiled-coil region" evidence="1">
    <location>
        <begin position="178"/>
        <end position="216"/>
    </location>
</feature>
<dbReference type="Proteomes" id="UP000275267">
    <property type="component" value="Unassembled WGS sequence"/>
</dbReference>
<evidence type="ECO:0000256" key="2">
    <source>
        <dbReference type="SAM" id="MobiDB-lite"/>
    </source>
</evidence>
<feature type="region of interest" description="Disordered" evidence="2">
    <location>
        <begin position="122"/>
        <end position="153"/>
    </location>
</feature>
<dbReference type="OrthoDB" id="532289at2759"/>
<keyword evidence="4" id="KW-1185">Reference proteome</keyword>
<keyword evidence="1" id="KW-0175">Coiled coil</keyword>
<gene>
    <name evidence="3" type="ORF">C2845_PM02G18920</name>
</gene>
<dbReference type="STRING" id="4540.A0A3L6SA56"/>
<dbReference type="PANTHER" id="PTHR36406:SF2">
    <property type="entry name" value="MEDIATOR OF RNA POLYMERASE II TRANSCRIPTION SUBUNIT 30"/>
    <property type="match status" value="1"/>
</dbReference>
<evidence type="ECO:0000256" key="1">
    <source>
        <dbReference type="SAM" id="Coils"/>
    </source>
</evidence>
<organism evidence="3 4">
    <name type="scientific">Panicum miliaceum</name>
    <name type="common">Proso millet</name>
    <name type="synonym">Broomcorn millet</name>
    <dbReference type="NCBI Taxonomy" id="4540"/>
    <lineage>
        <taxon>Eukaryota</taxon>
        <taxon>Viridiplantae</taxon>
        <taxon>Streptophyta</taxon>
        <taxon>Embryophyta</taxon>
        <taxon>Tracheophyta</taxon>
        <taxon>Spermatophyta</taxon>
        <taxon>Magnoliopsida</taxon>
        <taxon>Liliopsida</taxon>
        <taxon>Poales</taxon>
        <taxon>Poaceae</taxon>
        <taxon>PACMAD clade</taxon>
        <taxon>Panicoideae</taxon>
        <taxon>Panicodae</taxon>
        <taxon>Paniceae</taxon>
        <taxon>Panicinae</taxon>
        <taxon>Panicum</taxon>
        <taxon>Panicum sect. Panicum</taxon>
    </lineage>
</organism>
<dbReference type="EMBL" id="PQIB02000005">
    <property type="protein sequence ID" value="RLN16992.1"/>
    <property type="molecule type" value="Genomic_DNA"/>
</dbReference>
<accession>A0A3L6SA56</accession>